<dbReference type="Proteomes" id="UP000254123">
    <property type="component" value="Unassembled WGS sequence"/>
</dbReference>
<dbReference type="GO" id="GO:0005524">
    <property type="term" value="F:ATP binding"/>
    <property type="evidence" value="ECO:0007669"/>
    <property type="project" value="UniProtKB-KW"/>
</dbReference>
<dbReference type="InterPro" id="IPR045864">
    <property type="entry name" value="aa-tRNA-synth_II/BPL/LPL"/>
</dbReference>
<dbReference type="STRING" id="1123034.GCA_000685805_02009"/>
<dbReference type="InterPro" id="IPR019491">
    <property type="entry name" value="Lipoate_protein_ligase_C"/>
</dbReference>
<dbReference type="SUPFAM" id="SSF55681">
    <property type="entry name" value="Class II aaRS and biotin synthetases"/>
    <property type="match status" value="1"/>
</dbReference>
<evidence type="ECO:0000259" key="9">
    <source>
        <dbReference type="PROSITE" id="PS51733"/>
    </source>
</evidence>
<accession>A0A379LN52</accession>
<evidence type="ECO:0000256" key="4">
    <source>
        <dbReference type="ARBA" id="ARBA00022598"/>
    </source>
</evidence>
<reference evidence="10 11" key="1">
    <citation type="submission" date="2018-06" db="EMBL/GenBank/DDBJ databases">
        <authorList>
            <consortium name="Pathogen Informatics"/>
            <person name="Doyle S."/>
        </authorList>
    </citation>
    <scope>NUCLEOTIDE SEQUENCE [LARGE SCALE GENOMIC DNA]</scope>
    <source>
        <strain evidence="10 11">NCTC10526</strain>
    </source>
</reference>
<feature type="domain" description="BPL/LPL catalytic" evidence="9">
    <location>
        <begin position="28"/>
        <end position="211"/>
    </location>
</feature>
<keyword evidence="11" id="KW-1185">Reference proteome</keyword>
<dbReference type="SUPFAM" id="SSF82649">
    <property type="entry name" value="SufE/NifU"/>
    <property type="match status" value="1"/>
</dbReference>
<evidence type="ECO:0000256" key="3">
    <source>
        <dbReference type="ARBA" id="ARBA00012367"/>
    </source>
</evidence>
<dbReference type="GO" id="GO:0005829">
    <property type="term" value="C:cytosol"/>
    <property type="evidence" value="ECO:0007669"/>
    <property type="project" value="TreeGrafter"/>
</dbReference>
<gene>
    <name evidence="10" type="primary">lplA</name>
    <name evidence="10" type="ORF">NCTC10526_02388</name>
</gene>
<dbReference type="GO" id="GO:0016979">
    <property type="term" value="F:lipoate-protein ligase activity"/>
    <property type="evidence" value="ECO:0007669"/>
    <property type="project" value="UniProtKB-EC"/>
</dbReference>
<evidence type="ECO:0000256" key="7">
    <source>
        <dbReference type="ARBA" id="ARBA00048037"/>
    </source>
</evidence>
<dbReference type="Pfam" id="PF10437">
    <property type="entry name" value="Lip_prot_lig_C"/>
    <property type="match status" value="1"/>
</dbReference>
<dbReference type="NCBIfam" id="TIGR00545">
    <property type="entry name" value="lipoyltrans"/>
    <property type="match status" value="1"/>
</dbReference>
<dbReference type="PROSITE" id="PS51733">
    <property type="entry name" value="BPL_LPL_CATALYTIC"/>
    <property type="match status" value="1"/>
</dbReference>
<evidence type="ECO:0000256" key="6">
    <source>
        <dbReference type="ARBA" id="ARBA00022840"/>
    </source>
</evidence>
<comment type="pathway">
    <text evidence="1">Protein modification; protein lipoylation via exogenous pathway; protein N(6)-(lipoyl)lysine from lipoate: step 2/2.</text>
</comment>
<keyword evidence="6" id="KW-0067">ATP-binding</keyword>
<dbReference type="EMBL" id="UGVC01000001">
    <property type="protein sequence ID" value="SUD92008.1"/>
    <property type="molecule type" value="Genomic_DNA"/>
</dbReference>
<dbReference type="Pfam" id="PF21948">
    <property type="entry name" value="LplA-B_cat"/>
    <property type="match status" value="1"/>
</dbReference>
<evidence type="ECO:0000256" key="1">
    <source>
        <dbReference type="ARBA" id="ARBA00005085"/>
    </source>
</evidence>
<dbReference type="EC" id="6.3.1.20" evidence="3"/>
<dbReference type="Gene3D" id="3.30.390.50">
    <property type="entry name" value="CO dehydrogenase flavoprotein, C-terminal domain"/>
    <property type="match status" value="1"/>
</dbReference>
<comment type="catalytic activity">
    <reaction evidence="7">
        <text>L-lysyl-[lipoyl-carrier protein] + (R)-lipoate + ATP = N(6)-[(R)-lipoyl]-L-lysyl-[lipoyl-carrier protein] + AMP + diphosphate + H(+)</text>
        <dbReference type="Rhea" id="RHEA:49288"/>
        <dbReference type="Rhea" id="RHEA-COMP:10500"/>
        <dbReference type="Rhea" id="RHEA-COMP:10502"/>
        <dbReference type="ChEBI" id="CHEBI:15378"/>
        <dbReference type="ChEBI" id="CHEBI:29969"/>
        <dbReference type="ChEBI" id="CHEBI:30616"/>
        <dbReference type="ChEBI" id="CHEBI:33019"/>
        <dbReference type="ChEBI" id="CHEBI:83088"/>
        <dbReference type="ChEBI" id="CHEBI:83099"/>
        <dbReference type="ChEBI" id="CHEBI:456215"/>
        <dbReference type="EC" id="6.3.1.20"/>
    </reaction>
</comment>
<dbReference type="Gene3D" id="3.30.930.10">
    <property type="entry name" value="Bira Bifunctional Protein, Domain 2"/>
    <property type="match status" value="1"/>
</dbReference>
<dbReference type="PANTHER" id="PTHR12561">
    <property type="entry name" value="LIPOATE-PROTEIN LIGASE"/>
    <property type="match status" value="1"/>
</dbReference>
<evidence type="ECO:0000313" key="10">
    <source>
        <dbReference type="EMBL" id="SUD92008.1"/>
    </source>
</evidence>
<keyword evidence="8" id="KW-0175">Coiled coil</keyword>
<name>A0A379LN52_9GAMM</name>
<organism evidence="10 11">
    <name type="scientific">Psychrobacter phenylpyruvicus</name>
    <dbReference type="NCBI Taxonomy" id="29432"/>
    <lineage>
        <taxon>Bacteria</taxon>
        <taxon>Pseudomonadati</taxon>
        <taxon>Pseudomonadota</taxon>
        <taxon>Gammaproteobacteria</taxon>
        <taxon>Moraxellales</taxon>
        <taxon>Moraxellaceae</taxon>
        <taxon>Psychrobacter</taxon>
    </lineage>
</organism>
<dbReference type="AlphaFoldDB" id="A0A379LN52"/>
<evidence type="ECO:0000313" key="11">
    <source>
        <dbReference type="Proteomes" id="UP000254123"/>
    </source>
</evidence>
<dbReference type="InterPro" id="IPR004143">
    <property type="entry name" value="BPL_LPL_catalytic"/>
</dbReference>
<dbReference type="GO" id="GO:0017118">
    <property type="term" value="F:lipoyltransferase activity"/>
    <property type="evidence" value="ECO:0007669"/>
    <property type="project" value="TreeGrafter"/>
</dbReference>
<dbReference type="CDD" id="cd16443">
    <property type="entry name" value="LplA"/>
    <property type="match status" value="1"/>
</dbReference>
<evidence type="ECO:0000256" key="2">
    <source>
        <dbReference type="ARBA" id="ARBA00005124"/>
    </source>
</evidence>
<feature type="coiled-coil region" evidence="8">
    <location>
        <begin position="293"/>
        <end position="320"/>
    </location>
</feature>
<keyword evidence="5" id="KW-0547">Nucleotide-binding</keyword>
<protein>
    <recommendedName>
        <fullName evidence="3">lipoate--protein ligase</fullName>
        <ecNumber evidence="3">6.3.1.20</ecNumber>
    </recommendedName>
</protein>
<dbReference type="InterPro" id="IPR004562">
    <property type="entry name" value="LipoylTrfase_LipoateP_Ligase"/>
</dbReference>
<proteinExistence type="predicted"/>
<dbReference type="UniPathway" id="UPA00537">
    <property type="reaction ID" value="UER00594"/>
</dbReference>
<evidence type="ECO:0000256" key="5">
    <source>
        <dbReference type="ARBA" id="ARBA00022741"/>
    </source>
</evidence>
<evidence type="ECO:0000256" key="8">
    <source>
        <dbReference type="SAM" id="Coils"/>
    </source>
</evidence>
<comment type="pathway">
    <text evidence="2">Protein modification; protein lipoylation via exogenous pathway; protein N(6)-(lipoyl)lysine from lipoate: step 1/2.</text>
</comment>
<sequence length="334" mass="38189">MKLRILKSEVTNPWFNLATEDWIFQELKPDTHILFLWRNSETVVIGRSQNPWVECKTDKMEQDGVYLARRQSGGGAVFHDLGNTNFTFLSPKEEYNQDANFQIIINALKKLGIDATQSGRNDMQVGDRKISGSAFKHAVDRSFHHGTLLVDANMQKLGDYLNPHPLKLQAKGIKSVRSRVANLVEFNDSITHDSLSDAIIEAFCDYYGETVAVEELDEATLKAEPHLNKFYQQMADWDWRFGKTPQFSHHIETRFDWGIVDLHLDVQQAVITEVVIFSDALNVELIDELKQALTDTKYTIADVKAKLEALKKNRADLADQVTDFEQWLVEQMAT</sequence>
<dbReference type="GO" id="GO:0009249">
    <property type="term" value="P:protein lipoylation"/>
    <property type="evidence" value="ECO:0007669"/>
    <property type="project" value="InterPro"/>
</dbReference>
<keyword evidence="4 10" id="KW-0436">Ligase</keyword>
<dbReference type="PANTHER" id="PTHR12561:SF3">
    <property type="entry name" value="LIPOYLTRANSFERASE 1, MITOCHONDRIAL"/>
    <property type="match status" value="1"/>
</dbReference>
<dbReference type="RefSeq" id="WP_028859480.1">
    <property type="nucleotide sequence ID" value="NZ_CAJHAQ010000001.1"/>
</dbReference>